<accession>A0ACC0BLS9</accession>
<evidence type="ECO:0000313" key="1">
    <source>
        <dbReference type="EMBL" id="KAI5673562.1"/>
    </source>
</evidence>
<dbReference type="EMBL" id="CM044703">
    <property type="protein sequence ID" value="KAI5673562.1"/>
    <property type="molecule type" value="Genomic_DNA"/>
</dbReference>
<gene>
    <name evidence="1" type="ORF">M9H77_13926</name>
</gene>
<organism evidence="1 2">
    <name type="scientific">Catharanthus roseus</name>
    <name type="common">Madagascar periwinkle</name>
    <name type="synonym">Vinca rosea</name>
    <dbReference type="NCBI Taxonomy" id="4058"/>
    <lineage>
        <taxon>Eukaryota</taxon>
        <taxon>Viridiplantae</taxon>
        <taxon>Streptophyta</taxon>
        <taxon>Embryophyta</taxon>
        <taxon>Tracheophyta</taxon>
        <taxon>Spermatophyta</taxon>
        <taxon>Magnoliopsida</taxon>
        <taxon>eudicotyledons</taxon>
        <taxon>Gunneridae</taxon>
        <taxon>Pentapetalae</taxon>
        <taxon>asterids</taxon>
        <taxon>lamiids</taxon>
        <taxon>Gentianales</taxon>
        <taxon>Apocynaceae</taxon>
        <taxon>Rauvolfioideae</taxon>
        <taxon>Vinceae</taxon>
        <taxon>Catharanthinae</taxon>
        <taxon>Catharanthus</taxon>
    </lineage>
</organism>
<proteinExistence type="predicted"/>
<sequence length="104" mass="11184">MAFLQLEAEILQLASFCTAAACVAASAALIAAGFLFNFCAQLASSSLDLLLRLSSLLQLLPFAASDSASAAAYQQLLWFWCDFNNSLRSCCCSGLLRLNLHKDK</sequence>
<reference evidence="2" key="1">
    <citation type="journal article" date="2023" name="Nat. Plants">
        <title>Single-cell RNA sequencing provides a high-resolution roadmap for understanding the multicellular compartmentation of specialized metabolism.</title>
        <authorList>
            <person name="Sun S."/>
            <person name="Shen X."/>
            <person name="Li Y."/>
            <person name="Li Y."/>
            <person name="Wang S."/>
            <person name="Li R."/>
            <person name="Zhang H."/>
            <person name="Shen G."/>
            <person name="Guo B."/>
            <person name="Wei J."/>
            <person name="Xu J."/>
            <person name="St-Pierre B."/>
            <person name="Chen S."/>
            <person name="Sun C."/>
        </authorList>
    </citation>
    <scope>NUCLEOTIDE SEQUENCE [LARGE SCALE GENOMIC DNA]</scope>
</reference>
<evidence type="ECO:0000313" key="2">
    <source>
        <dbReference type="Proteomes" id="UP001060085"/>
    </source>
</evidence>
<protein>
    <submittedName>
        <fullName evidence="1">Uncharacterized protein</fullName>
    </submittedName>
</protein>
<dbReference type="Proteomes" id="UP001060085">
    <property type="component" value="Linkage Group LG03"/>
</dbReference>
<comment type="caution">
    <text evidence="1">The sequence shown here is derived from an EMBL/GenBank/DDBJ whole genome shotgun (WGS) entry which is preliminary data.</text>
</comment>
<keyword evidence="2" id="KW-1185">Reference proteome</keyword>
<name>A0ACC0BLS9_CATRO</name>